<dbReference type="AlphaFoldDB" id="A3III9"/>
<evidence type="ECO:0000313" key="2">
    <source>
        <dbReference type="Proteomes" id="UP000003781"/>
    </source>
</evidence>
<reference evidence="1 2" key="1">
    <citation type="submission" date="2007-03" db="EMBL/GenBank/DDBJ databases">
        <authorList>
            <person name="Stal L."/>
            <person name="Ferriera S."/>
            <person name="Johnson J."/>
            <person name="Kravitz S."/>
            <person name="Beeson K."/>
            <person name="Sutton G."/>
            <person name="Rogers Y.-H."/>
            <person name="Friedman R."/>
            <person name="Frazier M."/>
            <person name="Venter J.C."/>
        </authorList>
    </citation>
    <scope>NUCLEOTIDE SEQUENCE [LARGE SCALE GENOMIC DNA]</scope>
    <source>
        <strain evidence="1 2">CCY0110</strain>
    </source>
</reference>
<proteinExistence type="predicted"/>
<dbReference type="EMBL" id="AAXW01000002">
    <property type="protein sequence ID" value="EAZ93621.1"/>
    <property type="molecule type" value="Genomic_DNA"/>
</dbReference>
<dbReference type="Proteomes" id="UP000003781">
    <property type="component" value="Unassembled WGS sequence"/>
</dbReference>
<accession>A3III9</accession>
<comment type="caution">
    <text evidence="1">The sequence shown here is derived from an EMBL/GenBank/DDBJ whole genome shotgun (WGS) entry which is preliminary data.</text>
</comment>
<protein>
    <submittedName>
        <fullName evidence="1">Uncharacterized protein</fullName>
    </submittedName>
</protein>
<name>A3III9_9CHRO</name>
<evidence type="ECO:0000313" key="1">
    <source>
        <dbReference type="EMBL" id="EAZ93621.1"/>
    </source>
</evidence>
<organism evidence="1 2">
    <name type="scientific">Crocosphaera chwakensis CCY0110</name>
    <dbReference type="NCBI Taxonomy" id="391612"/>
    <lineage>
        <taxon>Bacteria</taxon>
        <taxon>Bacillati</taxon>
        <taxon>Cyanobacteriota</taxon>
        <taxon>Cyanophyceae</taxon>
        <taxon>Oscillatoriophycideae</taxon>
        <taxon>Chroococcales</taxon>
        <taxon>Aphanothecaceae</taxon>
        <taxon>Crocosphaera</taxon>
        <taxon>Crocosphaera chwakensis</taxon>
    </lineage>
</organism>
<keyword evidence="2" id="KW-1185">Reference proteome</keyword>
<gene>
    <name evidence="1" type="ORF">CY0110_17537</name>
</gene>
<sequence length="24" mass="2902">MISNINRNLSIWRSDRTKTNRGIR</sequence>